<evidence type="ECO:0000313" key="2">
    <source>
        <dbReference type="EMBL" id="CAH2087916.1"/>
    </source>
</evidence>
<dbReference type="GO" id="GO:0008270">
    <property type="term" value="F:zinc ion binding"/>
    <property type="evidence" value="ECO:0007669"/>
    <property type="project" value="InterPro"/>
</dbReference>
<dbReference type="Proteomes" id="UP001153954">
    <property type="component" value="Unassembled WGS sequence"/>
</dbReference>
<name>A0AAU9TLC6_EUPED</name>
<gene>
    <name evidence="2" type="ORF">EEDITHA_LOCUS4124</name>
</gene>
<keyword evidence="3" id="KW-1185">Reference proteome</keyword>
<proteinExistence type="predicted"/>
<protein>
    <recommendedName>
        <fullName evidence="1">U1-type domain-containing protein</fullName>
    </recommendedName>
</protein>
<dbReference type="GO" id="GO:0003676">
    <property type="term" value="F:nucleic acid binding"/>
    <property type="evidence" value="ECO:0007669"/>
    <property type="project" value="InterPro"/>
</dbReference>
<feature type="domain" description="U1-type" evidence="1">
    <location>
        <begin position="12"/>
        <end position="45"/>
    </location>
</feature>
<reference evidence="2" key="1">
    <citation type="submission" date="2022-03" db="EMBL/GenBank/DDBJ databases">
        <authorList>
            <person name="Tunstrom K."/>
        </authorList>
    </citation>
    <scope>NUCLEOTIDE SEQUENCE</scope>
</reference>
<feature type="domain" description="U1-type" evidence="1">
    <location>
        <begin position="157"/>
        <end position="193"/>
    </location>
</feature>
<accession>A0AAU9TLC6</accession>
<evidence type="ECO:0000313" key="3">
    <source>
        <dbReference type="Proteomes" id="UP001153954"/>
    </source>
</evidence>
<evidence type="ECO:0000259" key="1">
    <source>
        <dbReference type="SMART" id="SM00451"/>
    </source>
</evidence>
<dbReference type="AlphaFoldDB" id="A0AAU9TLC6"/>
<dbReference type="EMBL" id="CAKOGL010000007">
    <property type="protein sequence ID" value="CAH2087916.1"/>
    <property type="molecule type" value="Genomic_DNA"/>
</dbReference>
<dbReference type="SMART" id="SM00451">
    <property type="entry name" value="ZnF_U1"/>
    <property type="match status" value="3"/>
</dbReference>
<sequence length="245" mass="28650">MAYYEDIIINEDERTMCNLCETILDDKSVENHLNCKNHNNMYIQRLMIQNNVIVRENKGHCLICKVNLEDLLGHIQSFQHQGLMLQINAIVERDGAFLELPHNIREPRLNVYCTICDGYVDFSLKKLEEHIHSPNHKRARAMAVQPYNGIFSVEGSNDDLWCKICQVYFENYIEIIFEHVDEDKEHNTRLTKILGLIEGQNITIDKYLTNVTEDKAMCNKCNTEVSCNVDNLERHIKGKRHDNKK</sequence>
<comment type="caution">
    <text evidence="2">The sequence shown here is derived from an EMBL/GenBank/DDBJ whole genome shotgun (WGS) entry which is preliminary data.</text>
</comment>
<feature type="domain" description="U1-type" evidence="1">
    <location>
        <begin position="108"/>
        <end position="143"/>
    </location>
</feature>
<dbReference type="InterPro" id="IPR003604">
    <property type="entry name" value="Matrin/U1-like-C_Znf_C2H2"/>
</dbReference>
<organism evidence="2 3">
    <name type="scientific">Euphydryas editha</name>
    <name type="common">Edith's checkerspot</name>
    <dbReference type="NCBI Taxonomy" id="104508"/>
    <lineage>
        <taxon>Eukaryota</taxon>
        <taxon>Metazoa</taxon>
        <taxon>Ecdysozoa</taxon>
        <taxon>Arthropoda</taxon>
        <taxon>Hexapoda</taxon>
        <taxon>Insecta</taxon>
        <taxon>Pterygota</taxon>
        <taxon>Neoptera</taxon>
        <taxon>Endopterygota</taxon>
        <taxon>Lepidoptera</taxon>
        <taxon>Glossata</taxon>
        <taxon>Ditrysia</taxon>
        <taxon>Papilionoidea</taxon>
        <taxon>Nymphalidae</taxon>
        <taxon>Nymphalinae</taxon>
        <taxon>Euphydryas</taxon>
    </lineage>
</organism>